<accession>A0A645JKQ5</accession>
<dbReference type="AlphaFoldDB" id="A0A645JKQ5"/>
<sequence length="154" mass="16809">MLQRVLLVAVVLGLDGQLFLARTGVVRPGAQQRVQQRRQAMQFAAQDVALFHAIGQGLDQRAGGDQGVVVLLHASHVAEGFFTRGDVIDTAGAQAVLERLEEQLLELGCGDFAHVQQVDKQRAEGLQALFAGGTQRDQRQVQWDRRVAADQQTT</sequence>
<evidence type="ECO:0000313" key="1">
    <source>
        <dbReference type="EMBL" id="MPN63832.1"/>
    </source>
</evidence>
<gene>
    <name evidence="1" type="ORF">SDC9_211598</name>
</gene>
<comment type="caution">
    <text evidence="1">The sequence shown here is derived from an EMBL/GenBank/DDBJ whole genome shotgun (WGS) entry which is preliminary data.</text>
</comment>
<organism evidence="1">
    <name type="scientific">bioreactor metagenome</name>
    <dbReference type="NCBI Taxonomy" id="1076179"/>
    <lineage>
        <taxon>unclassified sequences</taxon>
        <taxon>metagenomes</taxon>
        <taxon>ecological metagenomes</taxon>
    </lineage>
</organism>
<name>A0A645JKQ5_9ZZZZ</name>
<proteinExistence type="predicted"/>
<protein>
    <submittedName>
        <fullName evidence="1">Uncharacterized protein</fullName>
    </submittedName>
</protein>
<dbReference type="EMBL" id="VSSQ01143805">
    <property type="protein sequence ID" value="MPN63832.1"/>
    <property type="molecule type" value="Genomic_DNA"/>
</dbReference>
<reference evidence="1" key="1">
    <citation type="submission" date="2019-08" db="EMBL/GenBank/DDBJ databases">
        <authorList>
            <person name="Kucharzyk K."/>
            <person name="Murdoch R.W."/>
            <person name="Higgins S."/>
            <person name="Loffler F."/>
        </authorList>
    </citation>
    <scope>NUCLEOTIDE SEQUENCE</scope>
</reference>